<sequence length="325" mass="36853">MTEEILDHFYGAGGNFIDTANLYQDGESEAWLGDWMASRGVRQQMIIATKYTGNYSRVDEKVQIRSNYGGNSAKSLRDSMEFSLKNLKTDYIDILYVHWWDCTTSISELMQSLNQMVLAGKVLYLGISDTPAWFVTRANEYARNHGLRPFVVYQGKWSAANRDFEREIIPMVKYEGMALAPWGTLGAGQFKTDEQRKQGGRTGRAPTERDIQVSRVLESIAVRKNTLLTSVALAYVMHKTPYVFPIVGGRKIEHLQANIEALSLALTPEEVQEIEDAYPFELGFPLNFIYGEKLPQHPSIVRVLENGSHYDYVSEPKSIEAQRST</sequence>
<evidence type="ECO:0000256" key="3">
    <source>
        <dbReference type="ARBA" id="ARBA00038157"/>
    </source>
</evidence>
<dbReference type="Gene3D" id="3.20.20.100">
    <property type="entry name" value="NADP-dependent oxidoreductase domain"/>
    <property type="match status" value="1"/>
</dbReference>
<accession>R8BNV2</accession>
<organism evidence="5 6">
    <name type="scientific">Phaeoacremonium minimum (strain UCR-PA7)</name>
    <name type="common">Esca disease fungus</name>
    <name type="synonym">Togninia minima</name>
    <dbReference type="NCBI Taxonomy" id="1286976"/>
    <lineage>
        <taxon>Eukaryota</taxon>
        <taxon>Fungi</taxon>
        <taxon>Dikarya</taxon>
        <taxon>Ascomycota</taxon>
        <taxon>Pezizomycotina</taxon>
        <taxon>Sordariomycetes</taxon>
        <taxon>Sordariomycetidae</taxon>
        <taxon>Togniniales</taxon>
        <taxon>Togniniaceae</taxon>
        <taxon>Phaeoacremonium</taxon>
    </lineage>
</organism>
<dbReference type="PANTHER" id="PTHR43364:SF7">
    <property type="entry name" value="NADP-DEPENDENT OXIDOREDUCTASE DOMAIN-CONTAINING PROTEIN-RELATED"/>
    <property type="match status" value="1"/>
</dbReference>
<evidence type="ECO:0000256" key="1">
    <source>
        <dbReference type="ARBA" id="ARBA00022857"/>
    </source>
</evidence>
<name>R8BNV2_PHAM7</name>
<gene>
    <name evidence="5" type="ORF">UCRPA7_3490</name>
</gene>
<dbReference type="Proteomes" id="UP000014074">
    <property type="component" value="Unassembled WGS sequence"/>
</dbReference>
<dbReference type="SUPFAM" id="SSF51430">
    <property type="entry name" value="NAD(P)-linked oxidoreductase"/>
    <property type="match status" value="1"/>
</dbReference>
<dbReference type="GO" id="GO:0016491">
    <property type="term" value="F:oxidoreductase activity"/>
    <property type="evidence" value="ECO:0007669"/>
    <property type="project" value="UniProtKB-KW"/>
</dbReference>
<dbReference type="EMBL" id="KB933057">
    <property type="protein sequence ID" value="EOO01027.1"/>
    <property type="molecule type" value="Genomic_DNA"/>
</dbReference>
<dbReference type="KEGG" id="tmn:UCRPA7_3490"/>
<keyword evidence="1" id="KW-0521">NADP</keyword>
<dbReference type="InterPro" id="IPR050523">
    <property type="entry name" value="AKR_Detox_Biosynth"/>
</dbReference>
<dbReference type="OrthoDB" id="48988at2759"/>
<keyword evidence="2" id="KW-0560">Oxidoreductase</keyword>
<feature type="domain" description="NADP-dependent oxidoreductase" evidence="4">
    <location>
        <begin position="4"/>
        <end position="277"/>
    </location>
</feature>
<protein>
    <submittedName>
        <fullName evidence="5">Putative norsolorinic acid reductase protein</fullName>
    </submittedName>
</protein>
<reference evidence="6" key="1">
    <citation type="journal article" date="2013" name="Genome Announc.">
        <title>Draft genome sequence of the ascomycete Phaeoacremonium aleophilum strain UCR-PA7, a causal agent of the esca disease complex in grapevines.</title>
        <authorList>
            <person name="Blanco-Ulate B."/>
            <person name="Rolshausen P."/>
            <person name="Cantu D."/>
        </authorList>
    </citation>
    <scope>NUCLEOTIDE SEQUENCE [LARGE SCALE GENOMIC DNA]</scope>
    <source>
        <strain evidence="6">UCR-PA7</strain>
    </source>
</reference>
<dbReference type="InterPro" id="IPR036812">
    <property type="entry name" value="NAD(P)_OxRdtase_dom_sf"/>
</dbReference>
<evidence type="ECO:0000313" key="5">
    <source>
        <dbReference type="EMBL" id="EOO01027.1"/>
    </source>
</evidence>
<dbReference type="GeneID" id="19323844"/>
<dbReference type="AlphaFoldDB" id="R8BNV2"/>
<dbReference type="PANTHER" id="PTHR43364">
    <property type="entry name" value="NADH-SPECIFIC METHYLGLYOXAL REDUCTASE-RELATED"/>
    <property type="match status" value="1"/>
</dbReference>
<comment type="similarity">
    <text evidence="3">Belongs to the aldo/keto reductase family. Aldo/keto reductase 2 subfamily.</text>
</comment>
<keyword evidence="6" id="KW-1185">Reference proteome</keyword>
<proteinExistence type="inferred from homology"/>
<dbReference type="RefSeq" id="XP_007914246.1">
    <property type="nucleotide sequence ID" value="XM_007916055.1"/>
</dbReference>
<evidence type="ECO:0000259" key="4">
    <source>
        <dbReference type="Pfam" id="PF00248"/>
    </source>
</evidence>
<dbReference type="InterPro" id="IPR023210">
    <property type="entry name" value="NADP_OxRdtase_dom"/>
</dbReference>
<dbReference type="Pfam" id="PF00248">
    <property type="entry name" value="Aldo_ket_red"/>
    <property type="match status" value="1"/>
</dbReference>
<evidence type="ECO:0000313" key="6">
    <source>
        <dbReference type="Proteomes" id="UP000014074"/>
    </source>
</evidence>
<evidence type="ECO:0000256" key="2">
    <source>
        <dbReference type="ARBA" id="ARBA00023002"/>
    </source>
</evidence>
<dbReference type="eggNOG" id="KOG1575">
    <property type="taxonomic scope" value="Eukaryota"/>
</dbReference>
<dbReference type="HOGENOM" id="CLU_023205_2_2_1"/>